<organism evidence="1 2">
    <name type="scientific">Anaerostipes butyraticus</name>
    <dbReference type="NCBI Taxonomy" id="645466"/>
    <lineage>
        <taxon>Bacteria</taxon>
        <taxon>Bacillati</taxon>
        <taxon>Bacillota</taxon>
        <taxon>Clostridia</taxon>
        <taxon>Lachnospirales</taxon>
        <taxon>Lachnospiraceae</taxon>
        <taxon>Anaerostipes</taxon>
    </lineage>
</organism>
<dbReference type="RefSeq" id="WP_201311296.1">
    <property type="nucleotide sequence ID" value="NZ_BLYI01000043.1"/>
</dbReference>
<evidence type="ECO:0000313" key="1">
    <source>
        <dbReference type="EMBL" id="GFO85595.1"/>
    </source>
</evidence>
<protein>
    <submittedName>
        <fullName evidence="1">Uncharacterized protein</fullName>
    </submittedName>
</protein>
<keyword evidence="2" id="KW-1185">Reference proteome</keyword>
<sequence length="105" mass="12198">MIISKNAYISEILRRREKQIIKRIQRQKSIPFLYCVTLPLWKSAFLEIYEYDELLSDFYQGENIVVVGLAAGREDALVMTKRIVQDLAGADQMKEAVEYFCGEES</sequence>
<dbReference type="Proteomes" id="UP000613208">
    <property type="component" value="Unassembled WGS sequence"/>
</dbReference>
<comment type="caution">
    <text evidence="1">The sequence shown here is derived from an EMBL/GenBank/DDBJ whole genome shotgun (WGS) entry which is preliminary data.</text>
</comment>
<reference evidence="1" key="1">
    <citation type="submission" date="2020-06" db="EMBL/GenBank/DDBJ databases">
        <title>Characterization of fructooligosaccharide metabolism and fructooligosaccharide-degrading enzymes in human commensal butyrate producers.</title>
        <authorList>
            <person name="Tanno H."/>
            <person name="Fujii T."/>
            <person name="Hirano K."/>
            <person name="Maeno S."/>
            <person name="Tonozuka T."/>
            <person name="Sakamoto M."/>
            <person name="Ohkuma M."/>
            <person name="Tochio T."/>
            <person name="Endo A."/>
        </authorList>
    </citation>
    <scope>NUCLEOTIDE SEQUENCE</scope>
    <source>
        <strain evidence="1">JCM 17466</strain>
    </source>
</reference>
<accession>A0A916QAC7</accession>
<evidence type="ECO:0000313" key="2">
    <source>
        <dbReference type="Proteomes" id="UP000613208"/>
    </source>
</evidence>
<gene>
    <name evidence="1" type="ORF">ANBU17_19420</name>
</gene>
<name>A0A916QAC7_9FIRM</name>
<dbReference type="AlphaFoldDB" id="A0A916QAC7"/>
<proteinExistence type="predicted"/>
<dbReference type="EMBL" id="BLYI01000043">
    <property type="protein sequence ID" value="GFO85595.1"/>
    <property type="molecule type" value="Genomic_DNA"/>
</dbReference>